<evidence type="ECO:0000313" key="3">
    <source>
        <dbReference type="Proteomes" id="UP000320679"/>
    </source>
</evidence>
<dbReference type="PANTHER" id="PTHR40099:SF1">
    <property type="entry name" value="ACETOLACTATE SYNTHASE, SMALL SUBUNIT"/>
    <property type="match status" value="1"/>
</dbReference>
<sequence>MEVRQISVFLENKIGRLAEITEILGDKKINIRALSIADTAEFGILRMIVDTPQKAYQALEERGFTVSRTEVVVVEVEDKPGGLAQVMAILGKAGINVEYLYAFVAPKGKNALVVFKIEKMKNTVDLLQAQKVKILSVEEISRL</sequence>
<dbReference type="PANTHER" id="PTHR40099">
    <property type="entry name" value="ACETOLACTATE SYNTHASE, SMALL SUBUNIT"/>
    <property type="match status" value="1"/>
</dbReference>
<dbReference type="Pfam" id="PF19571">
    <property type="entry name" value="ACT_8"/>
    <property type="match status" value="1"/>
</dbReference>
<feature type="domain" description="ACT" evidence="1">
    <location>
        <begin position="71"/>
        <end position="143"/>
    </location>
</feature>
<dbReference type="AlphaFoldDB" id="A0A523ULA4"/>
<dbReference type="InterPro" id="IPR045739">
    <property type="entry name" value="ACT_dom_pair"/>
</dbReference>
<feature type="domain" description="ACT" evidence="1">
    <location>
        <begin position="5"/>
        <end position="68"/>
    </location>
</feature>
<reference evidence="2 3" key="1">
    <citation type="submission" date="2019-03" db="EMBL/GenBank/DDBJ databases">
        <title>Metabolic potential of uncultured bacteria and archaea associated with petroleum seepage in deep-sea sediments.</title>
        <authorList>
            <person name="Dong X."/>
            <person name="Hubert C."/>
        </authorList>
    </citation>
    <scope>NUCLEOTIDE SEQUENCE [LARGE SCALE GENOMIC DNA]</scope>
    <source>
        <strain evidence="2">E29_bin78</strain>
    </source>
</reference>
<dbReference type="CDD" id="cd04882">
    <property type="entry name" value="ACT_Bt0572_2"/>
    <property type="match status" value="1"/>
</dbReference>
<evidence type="ECO:0000313" key="2">
    <source>
        <dbReference type="EMBL" id="TET43328.1"/>
    </source>
</evidence>
<accession>A0A523ULA4</accession>
<dbReference type="Gene3D" id="3.30.2130.10">
    <property type="entry name" value="VC0802-like"/>
    <property type="match status" value="1"/>
</dbReference>
<organism evidence="2 3">
    <name type="scientific">Aerophobetes bacterium</name>
    <dbReference type="NCBI Taxonomy" id="2030807"/>
    <lineage>
        <taxon>Bacteria</taxon>
        <taxon>Candidatus Aerophobota</taxon>
    </lineage>
</organism>
<dbReference type="PROSITE" id="PS51671">
    <property type="entry name" value="ACT"/>
    <property type="match status" value="2"/>
</dbReference>
<proteinExistence type="predicted"/>
<dbReference type="Proteomes" id="UP000320679">
    <property type="component" value="Unassembled WGS sequence"/>
</dbReference>
<dbReference type="InterPro" id="IPR002912">
    <property type="entry name" value="ACT_dom"/>
</dbReference>
<protein>
    <submittedName>
        <fullName evidence="2">ACT domain-containing protein</fullName>
    </submittedName>
</protein>
<evidence type="ECO:0000259" key="1">
    <source>
        <dbReference type="PROSITE" id="PS51671"/>
    </source>
</evidence>
<dbReference type="CDD" id="cd04908">
    <property type="entry name" value="ACT_Bt0572_1"/>
    <property type="match status" value="1"/>
</dbReference>
<dbReference type="SUPFAM" id="SSF55021">
    <property type="entry name" value="ACT-like"/>
    <property type="match status" value="2"/>
</dbReference>
<dbReference type="EMBL" id="SOJK01000276">
    <property type="protein sequence ID" value="TET43328.1"/>
    <property type="molecule type" value="Genomic_DNA"/>
</dbReference>
<comment type="caution">
    <text evidence="2">The sequence shown here is derived from an EMBL/GenBank/DDBJ whole genome shotgun (WGS) entry which is preliminary data.</text>
</comment>
<gene>
    <name evidence="2" type="ORF">E3J59_06600</name>
</gene>
<dbReference type="InterPro" id="IPR045865">
    <property type="entry name" value="ACT-like_dom_sf"/>
</dbReference>
<name>A0A523ULA4_UNCAE</name>